<dbReference type="InterPro" id="IPR013096">
    <property type="entry name" value="Cupin_2"/>
</dbReference>
<sequence>MYYMYNMYQCPYFNPQMFDLDNMYRMYPYCTPPPMYDSDFSEQFDNNYIPFSDEPNYGYRCDSSDSDRIDPLIEIKDYGPEPYVVNINAATRQNNTYRTALWTGKHLQVTLMSIKPGESIGLEVHPNIDQFIRIEQGQGIVKMGPRKNNLNFQRRIRDEIAIMIPAGTWHDVINTGSVPLKLYSIYAPPQHPKGTVQKTKAIAEASERGQEL</sequence>
<comment type="caution">
    <text evidence="2">The sequence shown here is derived from an EMBL/GenBank/DDBJ whole genome shotgun (WGS) entry which is preliminary data.</text>
</comment>
<dbReference type="CDD" id="cd02223">
    <property type="entry name" value="cupin_Bh2720-like"/>
    <property type="match status" value="1"/>
</dbReference>
<dbReference type="InterPro" id="IPR052538">
    <property type="entry name" value="Flavonoid_dioxygenase-like"/>
</dbReference>
<evidence type="ECO:0000259" key="1">
    <source>
        <dbReference type="Pfam" id="PF07883"/>
    </source>
</evidence>
<dbReference type="EMBL" id="JAEEGC010000046">
    <property type="protein sequence ID" value="MBV7273469.1"/>
    <property type="molecule type" value="Genomic_DNA"/>
</dbReference>
<evidence type="ECO:0000313" key="3">
    <source>
        <dbReference type="Proteomes" id="UP000694308"/>
    </source>
</evidence>
<gene>
    <name evidence="2" type="ORF">I6U48_11175</name>
</gene>
<dbReference type="PANTHER" id="PTHR43346">
    <property type="entry name" value="LIGAND BINDING DOMAIN PROTEIN, PUTATIVE (AFU_ORTHOLOGUE AFUA_6G14370)-RELATED"/>
    <property type="match status" value="1"/>
</dbReference>
<keyword evidence="3" id="KW-1185">Reference proteome</keyword>
<feature type="domain" description="Cupin type-2" evidence="1">
    <location>
        <begin position="111"/>
        <end position="186"/>
    </location>
</feature>
<dbReference type="RefSeq" id="WP_218320538.1">
    <property type="nucleotide sequence ID" value="NZ_JAEEGC010000046.1"/>
</dbReference>
<dbReference type="PANTHER" id="PTHR43346:SF1">
    <property type="entry name" value="QUERCETIN 2,3-DIOXYGENASE-RELATED"/>
    <property type="match status" value="1"/>
</dbReference>
<protein>
    <submittedName>
        <fullName evidence="2">Cupin domain-containing protein</fullName>
    </submittedName>
</protein>
<dbReference type="Pfam" id="PF07883">
    <property type="entry name" value="Cupin_2"/>
    <property type="match status" value="1"/>
</dbReference>
<proteinExistence type="predicted"/>
<dbReference type="Proteomes" id="UP000694308">
    <property type="component" value="Unassembled WGS sequence"/>
</dbReference>
<accession>A0A949X2N3</accession>
<organism evidence="2 3">
    <name type="scientific">Clostridium thailandense</name>
    <dbReference type="NCBI Taxonomy" id="2794346"/>
    <lineage>
        <taxon>Bacteria</taxon>
        <taxon>Bacillati</taxon>
        <taxon>Bacillota</taxon>
        <taxon>Clostridia</taxon>
        <taxon>Eubacteriales</taxon>
        <taxon>Clostridiaceae</taxon>
        <taxon>Clostridium</taxon>
    </lineage>
</organism>
<evidence type="ECO:0000313" key="2">
    <source>
        <dbReference type="EMBL" id="MBV7273469.1"/>
    </source>
</evidence>
<name>A0A949X2N3_9CLOT</name>
<reference evidence="2" key="1">
    <citation type="submission" date="2020-12" db="EMBL/GenBank/DDBJ databases">
        <title>Clostridium thailandense sp. nov., a novel acetogenic bacterium isolated from peat land soil in Thailand.</title>
        <authorList>
            <person name="Chaikitkaew S."/>
            <person name="Birkeland N.K."/>
        </authorList>
    </citation>
    <scope>NUCLEOTIDE SEQUENCE</scope>
    <source>
        <strain evidence="2">PL3</strain>
    </source>
</reference>
<dbReference type="AlphaFoldDB" id="A0A949X2N3"/>